<keyword evidence="5" id="KW-0769">Symport</keyword>
<feature type="transmembrane region" description="Helical" evidence="16">
    <location>
        <begin position="412"/>
        <end position="429"/>
    </location>
</feature>
<feature type="transmembrane region" description="Helical" evidence="16">
    <location>
        <begin position="486"/>
        <end position="507"/>
    </location>
</feature>
<dbReference type="Pfam" id="PF00209">
    <property type="entry name" value="SNF"/>
    <property type="match status" value="3"/>
</dbReference>
<evidence type="ECO:0000256" key="8">
    <source>
        <dbReference type="ARBA" id="ARBA00023053"/>
    </source>
</evidence>
<accession>A0A8J5N3M3</accession>
<comment type="caution">
    <text evidence="17">The sequence shown here is derived from an EMBL/GenBank/DDBJ whole genome shotgun (WGS) entry which is preliminary data.</text>
</comment>
<keyword evidence="6" id="KW-0029">Amino-acid transport</keyword>
<keyword evidence="4 16" id="KW-0812">Transmembrane</keyword>
<evidence type="ECO:0000256" key="1">
    <source>
        <dbReference type="ARBA" id="ARBA00004141"/>
    </source>
</evidence>
<dbReference type="SUPFAM" id="SSF161070">
    <property type="entry name" value="SNF-like"/>
    <property type="match status" value="1"/>
</dbReference>
<keyword evidence="18" id="KW-1185">Reference proteome</keyword>
<keyword evidence="9" id="KW-0406">Ion transport</keyword>
<dbReference type="EMBL" id="JAHLQT010010484">
    <property type="protein sequence ID" value="KAG7172783.1"/>
    <property type="molecule type" value="Genomic_DNA"/>
</dbReference>
<evidence type="ECO:0000256" key="16">
    <source>
        <dbReference type="SAM" id="Phobius"/>
    </source>
</evidence>
<evidence type="ECO:0000256" key="15">
    <source>
        <dbReference type="PIRSR" id="PIRSR600175-1"/>
    </source>
</evidence>
<dbReference type="GO" id="GO:0006865">
    <property type="term" value="P:amino acid transport"/>
    <property type="evidence" value="ECO:0007669"/>
    <property type="project" value="TreeGrafter"/>
</dbReference>
<evidence type="ECO:0000256" key="10">
    <source>
        <dbReference type="ARBA" id="ARBA00023136"/>
    </source>
</evidence>
<evidence type="ECO:0000256" key="7">
    <source>
        <dbReference type="ARBA" id="ARBA00022989"/>
    </source>
</evidence>
<protein>
    <recommendedName>
        <fullName evidence="14">Sodium-dependent nutrient amino acid transporter 1</fullName>
    </recommendedName>
</protein>
<keyword evidence="7 16" id="KW-1133">Transmembrane helix</keyword>
<feature type="transmembrane region" description="Helical" evidence="16">
    <location>
        <begin position="375"/>
        <end position="392"/>
    </location>
</feature>
<name>A0A8J5N3M3_HOMAM</name>
<keyword evidence="3" id="KW-0813">Transport</keyword>
<evidence type="ECO:0000313" key="18">
    <source>
        <dbReference type="Proteomes" id="UP000747542"/>
    </source>
</evidence>
<evidence type="ECO:0000256" key="3">
    <source>
        <dbReference type="ARBA" id="ARBA00022448"/>
    </source>
</evidence>
<keyword evidence="12" id="KW-0739">Sodium transport</keyword>
<evidence type="ECO:0000256" key="5">
    <source>
        <dbReference type="ARBA" id="ARBA00022847"/>
    </source>
</evidence>
<gene>
    <name evidence="17" type="primary">Slc6A5-L1</name>
    <name evidence="17" type="ORF">Hamer_G007023</name>
</gene>
<dbReference type="Proteomes" id="UP000747542">
    <property type="component" value="Unassembled WGS sequence"/>
</dbReference>
<dbReference type="GO" id="GO:0035725">
    <property type="term" value="P:sodium ion transmembrane transport"/>
    <property type="evidence" value="ECO:0007669"/>
    <property type="project" value="TreeGrafter"/>
</dbReference>
<dbReference type="PANTHER" id="PTHR11616">
    <property type="entry name" value="SODIUM/CHLORIDE DEPENDENT TRANSPORTER"/>
    <property type="match status" value="1"/>
</dbReference>
<feature type="transmembrane region" description="Helical" evidence="16">
    <location>
        <begin position="450"/>
        <end position="474"/>
    </location>
</feature>
<proteinExistence type="inferred from homology"/>
<comment type="similarity">
    <text evidence="2">Belongs to the sodium:neurotransmitter symporter (SNF) (TC 2.A.22) family.</text>
</comment>
<evidence type="ECO:0000256" key="6">
    <source>
        <dbReference type="ARBA" id="ARBA00022970"/>
    </source>
</evidence>
<keyword evidence="11" id="KW-0325">Glycoprotein</keyword>
<feature type="transmembrane region" description="Helical" evidence="16">
    <location>
        <begin position="231"/>
        <end position="253"/>
    </location>
</feature>
<keyword evidence="15" id="KW-0479">Metal-binding</keyword>
<dbReference type="PROSITE" id="PS50267">
    <property type="entry name" value="NA_NEUROTRAN_SYMP_3"/>
    <property type="match status" value="1"/>
</dbReference>
<evidence type="ECO:0000256" key="12">
    <source>
        <dbReference type="ARBA" id="ARBA00023201"/>
    </source>
</evidence>
<dbReference type="InterPro" id="IPR037272">
    <property type="entry name" value="SNS_sf"/>
</dbReference>
<comment type="function">
    <text evidence="13">Unusual broad substrate spectrum amino acid:sodium cotransporter that promotes absorption of the D isomers of essential amino acids. Neutral amino acids are the preferred substrates, especially methionine and phenylalanine.</text>
</comment>
<dbReference type="GO" id="GO:0005886">
    <property type="term" value="C:plasma membrane"/>
    <property type="evidence" value="ECO:0007669"/>
    <property type="project" value="TreeGrafter"/>
</dbReference>
<keyword evidence="10 16" id="KW-0472">Membrane</keyword>
<reference evidence="17" key="1">
    <citation type="journal article" date="2021" name="Sci. Adv.">
        <title>The American lobster genome reveals insights on longevity, neural, and immune adaptations.</title>
        <authorList>
            <person name="Polinski J.M."/>
            <person name="Zimin A.V."/>
            <person name="Clark K.F."/>
            <person name="Kohn A.B."/>
            <person name="Sadowski N."/>
            <person name="Timp W."/>
            <person name="Ptitsyn A."/>
            <person name="Khanna P."/>
            <person name="Romanova D.Y."/>
            <person name="Williams P."/>
            <person name="Greenwood S.J."/>
            <person name="Moroz L.L."/>
            <person name="Walt D.R."/>
            <person name="Bodnar A.G."/>
        </authorList>
    </citation>
    <scope>NUCLEOTIDE SEQUENCE</scope>
    <source>
        <strain evidence="17">GMGI-L3</strain>
    </source>
</reference>
<feature type="transmembrane region" description="Helical" evidence="16">
    <location>
        <begin position="205"/>
        <end position="225"/>
    </location>
</feature>
<evidence type="ECO:0000256" key="4">
    <source>
        <dbReference type="ARBA" id="ARBA00022692"/>
    </source>
</evidence>
<sequence length="562" mass="63072">MTGVGWGMVLLLLLVTIYYNLLLSWALFYIGASFFSPLPWSDCQNDFNTDDYLHSNPEEKSYVAAKEYFIGFTDVVTVHRDITSNSQEAGFQEAEEENVTEVLDSHSEELSTEDLLLLEQQQRMEESTGEGENPAPISLTLKVLSTAMDQVNTAMELLAENDPNIKRSLSVRTMVEKGILCYKKLYLKKKKEEAREEGTYEFHGLLVLCLALAWVLVALCLGGGIRGTGKILYVTVIFPYVVLACLLAINYDRSNDAGRERWLASFSNFNSSELLHLDIWISAASQVIYSLGVAYGGITTLSSYNSLQQNFIRDAVLVCLLDVGTSLLSGFVLFSSTVVLTDKKLEDSHGTSFVMVEAVTTAVFDQFQVLRRNHLPVVMGTCSLLFVLGLPMCTNYGLSVFNLMDMNTSKHSLLMLGFLEVFIVSYIYGFEKMVTNVKKDLRLCVPRPLYWYWAATWTVITPLCLLALTVLGLWSEDWSVGDSLSMFVWGQVIAFGPVFLVPIFGIYKIWTRGDQSLGQLLSATANFCPQYLRNGRDPVTNNQYLPENHFCGDNRAFDLQEL</sequence>
<dbReference type="PRINTS" id="PR00176">
    <property type="entry name" value="NANEUSMPORT"/>
</dbReference>
<organism evidence="17 18">
    <name type="scientific">Homarus americanus</name>
    <name type="common">American lobster</name>
    <dbReference type="NCBI Taxonomy" id="6706"/>
    <lineage>
        <taxon>Eukaryota</taxon>
        <taxon>Metazoa</taxon>
        <taxon>Ecdysozoa</taxon>
        <taxon>Arthropoda</taxon>
        <taxon>Crustacea</taxon>
        <taxon>Multicrustacea</taxon>
        <taxon>Malacostraca</taxon>
        <taxon>Eumalacostraca</taxon>
        <taxon>Eucarida</taxon>
        <taxon>Decapoda</taxon>
        <taxon>Pleocyemata</taxon>
        <taxon>Astacidea</taxon>
        <taxon>Nephropoidea</taxon>
        <taxon>Nephropidae</taxon>
        <taxon>Homarus</taxon>
    </lineage>
</organism>
<evidence type="ECO:0000313" key="17">
    <source>
        <dbReference type="EMBL" id="KAG7172783.1"/>
    </source>
</evidence>
<evidence type="ECO:0000256" key="2">
    <source>
        <dbReference type="ARBA" id="ARBA00006459"/>
    </source>
</evidence>
<keyword evidence="8 15" id="KW-0915">Sodium</keyword>
<comment type="subcellular location">
    <subcellularLocation>
        <location evidence="1">Membrane</location>
        <topology evidence="1">Multi-pass membrane protein</topology>
    </subcellularLocation>
</comment>
<feature type="transmembrane region" description="Helical" evidence="16">
    <location>
        <begin position="6"/>
        <end position="30"/>
    </location>
</feature>
<dbReference type="InterPro" id="IPR000175">
    <property type="entry name" value="Na/ntran_symport"/>
</dbReference>
<dbReference type="PANTHER" id="PTHR11616:SF321">
    <property type="entry name" value="SODIUM-DEPENDENT NUTRIENT AMINO ACID TRANSPORTER 1-RELATED"/>
    <property type="match status" value="1"/>
</dbReference>
<feature type="transmembrane region" description="Helical" evidence="16">
    <location>
        <begin position="274"/>
        <end position="295"/>
    </location>
</feature>
<dbReference type="GO" id="GO:0015293">
    <property type="term" value="F:symporter activity"/>
    <property type="evidence" value="ECO:0007669"/>
    <property type="project" value="UniProtKB-KW"/>
</dbReference>
<evidence type="ECO:0000256" key="13">
    <source>
        <dbReference type="ARBA" id="ARBA00037785"/>
    </source>
</evidence>
<evidence type="ECO:0000256" key="9">
    <source>
        <dbReference type="ARBA" id="ARBA00023065"/>
    </source>
</evidence>
<dbReference type="AlphaFoldDB" id="A0A8J5N3M3"/>
<feature type="binding site" evidence="15">
    <location>
        <position position="290"/>
    </location>
    <ligand>
        <name>Na(+)</name>
        <dbReference type="ChEBI" id="CHEBI:29101"/>
        <label>1</label>
    </ligand>
</feature>
<evidence type="ECO:0000256" key="14">
    <source>
        <dbReference type="ARBA" id="ARBA00040215"/>
    </source>
</evidence>
<dbReference type="GO" id="GO:0046872">
    <property type="term" value="F:metal ion binding"/>
    <property type="evidence" value="ECO:0007669"/>
    <property type="project" value="UniProtKB-KW"/>
</dbReference>
<evidence type="ECO:0000256" key="11">
    <source>
        <dbReference type="ARBA" id="ARBA00023180"/>
    </source>
</evidence>